<feature type="signal peptide" evidence="1">
    <location>
        <begin position="1"/>
        <end position="20"/>
    </location>
</feature>
<reference evidence="4 5" key="1">
    <citation type="submission" date="2019-05" db="EMBL/GenBank/DDBJ databases">
        <title>Emergence of the Ug99 lineage of the wheat stem rust pathogen through somatic hybridization.</title>
        <authorList>
            <person name="Li F."/>
            <person name="Upadhyaya N.M."/>
            <person name="Sperschneider J."/>
            <person name="Matny O."/>
            <person name="Nguyen-Phuc H."/>
            <person name="Mago R."/>
            <person name="Raley C."/>
            <person name="Miller M.E."/>
            <person name="Silverstein K.A.T."/>
            <person name="Henningsen E."/>
            <person name="Hirsch C.D."/>
            <person name="Visser B."/>
            <person name="Pretorius Z.A."/>
            <person name="Steffenson B.J."/>
            <person name="Schwessinger B."/>
            <person name="Dodds P.N."/>
            <person name="Figueroa M."/>
        </authorList>
    </citation>
    <scope>NUCLEOTIDE SEQUENCE [LARGE SCALE GENOMIC DNA]</scope>
    <source>
        <strain evidence="2">21-0</strain>
        <strain evidence="3 5">Ug99</strain>
    </source>
</reference>
<dbReference type="Proteomes" id="UP000324748">
    <property type="component" value="Unassembled WGS sequence"/>
</dbReference>
<sequence length="57" mass="5962">MRSTLAILLVSLVLCHMSIAQNCPPPNKCTCTISDPPKPASDGFCAQGCCVPPSESQ</sequence>
<dbReference type="EMBL" id="VDEP01000102">
    <property type="protein sequence ID" value="KAA1132121.1"/>
    <property type="molecule type" value="Genomic_DNA"/>
</dbReference>
<proteinExistence type="predicted"/>
<name>A0A5B0P429_PUCGR</name>
<evidence type="ECO:0000313" key="3">
    <source>
        <dbReference type="EMBL" id="KAA1132121.1"/>
    </source>
</evidence>
<dbReference type="AlphaFoldDB" id="A0A5B0P429"/>
<gene>
    <name evidence="2" type="ORF">PGT21_012473</name>
    <name evidence="3" type="ORF">PGTUg99_037246</name>
</gene>
<evidence type="ECO:0000256" key="1">
    <source>
        <dbReference type="SAM" id="SignalP"/>
    </source>
</evidence>
<protein>
    <submittedName>
        <fullName evidence="2">Uncharacterized protein</fullName>
    </submittedName>
</protein>
<feature type="chain" id="PRO_5036137658" evidence="1">
    <location>
        <begin position="21"/>
        <end position="57"/>
    </location>
</feature>
<organism evidence="2 4">
    <name type="scientific">Puccinia graminis f. sp. tritici</name>
    <dbReference type="NCBI Taxonomy" id="56615"/>
    <lineage>
        <taxon>Eukaryota</taxon>
        <taxon>Fungi</taxon>
        <taxon>Dikarya</taxon>
        <taxon>Basidiomycota</taxon>
        <taxon>Pucciniomycotina</taxon>
        <taxon>Pucciniomycetes</taxon>
        <taxon>Pucciniales</taxon>
        <taxon>Pucciniaceae</taxon>
        <taxon>Puccinia</taxon>
    </lineage>
</organism>
<dbReference type="Proteomes" id="UP000325313">
    <property type="component" value="Unassembled WGS sequence"/>
</dbReference>
<evidence type="ECO:0000313" key="5">
    <source>
        <dbReference type="Proteomes" id="UP000325313"/>
    </source>
</evidence>
<accession>A0A5B0P429</accession>
<keyword evidence="4" id="KW-1185">Reference proteome</keyword>
<comment type="caution">
    <text evidence="2">The sequence shown here is derived from an EMBL/GenBank/DDBJ whole genome shotgun (WGS) entry which is preliminary data.</text>
</comment>
<evidence type="ECO:0000313" key="4">
    <source>
        <dbReference type="Proteomes" id="UP000324748"/>
    </source>
</evidence>
<evidence type="ECO:0000313" key="2">
    <source>
        <dbReference type="EMBL" id="KAA1096307.1"/>
    </source>
</evidence>
<dbReference type="EMBL" id="VSWC01000067">
    <property type="protein sequence ID" value="KAA1096307.1"/>
    <property type="molecule type" value="Genomic_DNA"/>
</dbReference>
<keyword evidence="1" id="KW-0732">Signal</keyword>